<dbReference type="GO" id="GO:0032259">
    <property type="term" value="P:methylation"/>
    <property type="evidence" value="ECO:0007669"/>
    <property type="project" value="UniProtKB-KW"/>
</dbReference>
<dbReference type="Proteomes" id="UP000585638">
    <property type="component" value="Unassembled WGS sequence"/>
</dbReference>
<evidence type="ECO:0000313" key="3">
    <source>
        <dbReference type="EMBL" id="MBB5896354.1"/>
    </source>
</evidence>
<dbReference type="Gene3D" id="3.40.50.150">
    <property type="entry name" value="Vaccinia Virus protein VP39"/>
    <property type="match status" value="1"/>
</dbReference>
<dbReference type="PANTHER" id="PTHR43861">
    <property type="entry name" value="TRANS-ACONITATE 2-METHYLTRANSFERASE-RELATED"/>
    <property type="match status" value="1"/>
</dbReference>
<keyword evidence="3" id="KW-0830">Ubiquinone</keyword>
<name>A0A7W9KPI2_9PSEU</name>
<dbReference type="Pfam" id="PF13649">
    <property type="entry name" value="Methyltransf_25"/>
    <property type="match status" value="1"/>
</dbReference>
<dbReference type="RefSeq" id="WP_184868023.1">
    <property type="nucleotide sequence ID" value="NZ_BAAAWY010000101.1"/>
</dbReference>
<evidence type="ECO:0000313" key="4">
    <source>
        <dbReference type="Proteomes" id="UP000585638"/>
    </source>
</evidence>
<dbReference type="EMBL" id="JACHIR010000001">
    <property type="protein sequence ID" value="MBB5896354.1"/>
    <property type="molecule type" value="Genomic_DNA"/>
</dbReference>
<dbReference type="InterPro" id="IPR041698">
    <property type="entry name" value="Methyltransf_25"/>
</dbReference>
<gene>
    <name evidence="3" type="ORF">BJ998_007550</name>
</gene>
<dbReference type="SUPFAM" id="SSF53335">
    <property type="entry name" value="S-adenosyl-L-methionine-dependent methyltransferases"/>
    <property type="match status" value="1"/>
</dbReference>
<keyword evidence="4" id="KW-1185">Reference proteome</keyword>
<organism evidence="3 4">
    <name type="scientific">Kutzneria kofuensis</name>
    <dbReference type="NCBI Taxonomy" id="103725"/>
    <lineage>
        <taxon>Bacteria</taxon>
        <taxon>Bacillati</taxon>
        <taxon>Actinomycetota</taxon>
        <taxon>Actinomycetes</taxon>
        <taxon>Pseudonocardiales</taxon>
        <taxon>Pseudonocardiaceae</taxon>
        <taxon>Kutzneria</taxon>
    </lineage>
</organism>
<protein>
    <submittedName>
        <fullName evidence="3">Ubiquinone/menaquinone biosynthesis C-methylase UbiE</fullName>
    </submittedName>
</protein>
<reference evidence="3 4" key="1">
    <citation type="submission" date="2020-08" db="EMBL/GenBank/DDBJ databases">
        <title>Sequencing the genomes of 1000 actinobacteria strains.</title>
        <authorList>
            <person name="Klenk H.-P."/>
        </authorList>
    </citation>
    <scope>NUCLEOTIDE SEQUENCE [LARGE SCALE GENOMIC DNA]</scope>
    <source>
        <strain evidence="3 4">DSM 43851</strain>
    </source>
</reference>
<sequence>MSHAFIDRWVDRFDTVYDETALGRIPWFTASPGIKVIEAVITGLIKRGDRVVDLGCGPGCDAVFLASAGVDTVAFDRDETALRKARQLADWAGVTVELVQGDILATGLPAESFDVVNDSFVFHNVRAEARAAYAGEAARILKPGGTLLVSAFSDRMVDGTGPLRISAAELFDTFRPAVWECLSLENYRNLPTEARPGQFHWFGVFRKREEPTA</sequence>
<dbReference type="InterPro" id="IPR029063">
    <property type="entry name" value="SAM-dependent_MTases_sf"/>
</dbReference>
<accession>A0A7W9KPI2</accession>
<feature type="domain" description="Methyltransferase" evidence="2">
    <location>
        <begin position="51"/>
        <end position="145"/>
    </location>
</feature>
<dbReference type="CDD" id="cd02440">
    <property type="entry name" value="AdoMet_MTases"/>
    <property type="match status" value="1"/>
</dbReference>
<dbReference type="AlphaFoldDB" id="A0A7W9KPI2"/>
<comment type="caution">
    <text evidence="3">The sequence shown here is derived from an EMBL/GenBank/DDBJ whole genome shotgun (WGS) entry which is preliminary data.</text>
</comment>
<evidence type="ECO:0000256" key="1">
    <source>
        <dbReference type="ARBA" id="ARBA00022679"/>
    </source>
</evidence>
<keyword evidence="1" id="KW-0808">Transferase</keyword>
<dbReference type="GO" id="GO:0008168">
    <property type="term" value="F:methyltransferase activity"/>
    <property type="evidence" value="ECO:0007669"/>
    <property type="project" value="UniProtKB-KW"/>
</dbReference>
<dbReference type="PANTHER" id="PTHR43861:SF3">
    <property type="entry name" value="PUTATIVE (AFU_ORTHOLOGUE AFUA_2G14390)-RELATED"/>
    <property type="match status" value="1"/>
</dbReference>
<proteinExistence type="predicted"/>
<keyword evidence="3" id="KW-0489">Methyltransferase</keyword>
<evidence type="ECO:0000259" key="2">
    <source>
        <dbReference type="Pfam" id="PF13649"/>
    </source>
</evidence>